<evidence type="ECO:0000256" key="2">
    <source>
        <dbReference type="SAM" id="Phobius"/>
    </source>
</evidence>
<evidence type="ECO:0000313" key="3">
    <source>
        <dbReference type="EMBL" id="SFB86614.1"/>
    </source>
</evidence>
<keyword evidence="4" id="KW-1185">Reference proteome</keyword>
<reference evidence="3 4" key="1">
    <citation type="submission" date="2016-10" db="EMBL/GenBank/DDBJ databases">
        <authorList>
            <person name="de Groot N.N."/>
        </authorList>
    </citation>
    <scope>NUCLEOTIDE SEQUENCE [LARGE SCALE GENOMIC DNA]</scope>
    <source>
        <strain evidence="3 4">CGMCC 4.5739</strain>
    </source>
</reference>
<sequence>MTVYGPGAPVPPISPPPAPPGPPPGPPPGRSAARGAAAAALNATALSAGYLYLRRRPRALATLAGTVLLVLLATWLEAPGGRPVWTAVFVLWAAAMAVDGRRLGLAAPGPGPRRPWLPLGAAVALLAVVVSGYAVYQALPGRALEQAGKAHAAGDCERALDRYGQVLSARYALAFHGREEDAERGVHACEIMLLAQTHAGQEAWGEAVSAYRDYAALYEGEPPWEGVHARLSELRLAHADSLVRQGSASSIEAADNFYVQAFDEYVTLRGEQPEFPEAAEVPDRITALWDTATASLAAGDHCTAVRELRFFTRLPEESEAPEEWAAEDAARLADRARAALPAELLDCSTTAYESADWDAAERGFGDLLADFPESGQSGKVPGTLEAYRKARAQDLTGARGCEAFDELEFLADLPESNSAFEGKTYRDLAGRAENSLAEAHYQCGSAAFVDGDYDTAESHMRTVVDEHEEHDRAGHAADVLIAIEIARIGDGATNTLPDPSAAGSAPSGTTTVTIINDSGVELEILYTGPETGTASVASAGAGGGQCLAPDGKPSVTLQLAPGAYSVVARTPDGSVTPYYGSWTLLSGTSYRDCYYIEYGYGF</sequence>
<keyword evidence="2" id="KW-0472">Membrane</keyword>
<gene>
    <name evidence="3" type="ORF">SAMN05421773_101311</name>
</gene>
<dbReference type="EMBL" id="FOLM01000001">
    <property type="protein sequence ID" value="SFB86614.1"/>
    <property type="molecule type" value="Genomic_DNA"/>
</dbReference>
<evidence type="ECO:0000313" key="4">
    <source>
        <dbReference type="Proteomes" id="UP000199207"/>
    </source>
</evidence>
<evidence type="ECO:0008006" key="5">
    <source>
        <dbReference type="Google" id="ProtNLM"/>
    </source>
</evidence>
<keyword evidence="2" id="KW-1133">Transmembrane helix</keyword>
<dbReference type="RefSeq" id="WP_093836754.1">
    <property type="nucleotide sequence ID" value="NZ_FOLM01000001.1"/>
</dbReference>
<feature type="region of interest" description="Disordered" evidence="1">
    <location>
        <begin position="1"/>
        <end position="33"/>
    </location>
</feature>
<keyword evidence="2" id="KW-0812">Transmembrane</keyword>
<proteinExistence type="predicted"/>
<feature type="transmembrane region" description="Helical" evidence="2">
    <location>
        <begin position="32"/>
        <end position="53"/>
    </location>
</feature>
<organism evidence="3 4">
    <name type="scientific">Streptomyces aidingensis</name>
    <dbReference type="NCBI Taxonomy" id="910347"/>
    <lineage>
        <taxon>Bacteria</taxon>
        <taxon>Bacillati</taxon>
        <taxon>Actinomycetota</taxon>
        <taxon>Actinomycetes</taxon>
        <taxon>Kitasatosporales</taxon>
        <taxon>Streptomycetaceae</taxon>
        <taxon>Streptomyces</taxon>
    </lineage>
</organism>
<protein>
    <recommendedName>
        <fullName evidence="5">Tetratricopeptide repeat-containing protein</fullName>
    </recommendedName>
</protein>
<evidence type="ECO:0000256" key="1">
    <source>
        <dbReference type="SAM" id="MobiDB-lite"/>
    </source>
</evidence>
<dbReference type="Proteomes" id="UP000199207">
    <property type="component" value="Unassembled WGS sequence"/>
</dbReference>
<accession>A0A1I1EHF2</accession>
<name>A0A1I1EHF2_9ACTN</name>
<dbReference type="STRING" id="910347.SAMN05421773_101311"/>
<dbReference type="AlphaFoldDB" id="A0A1I1EHF2"/>
<feature type="compositionally biased region" description="Pro residues" evidence="1">
    <location>
        <begin position="8"/>
        <end position="29"/>
    </location>
</feature>
<feature type="transmembrane region" description="Helical" evidence="2">
    <location>
        <begin position="84"/>
        <end position="104"/>
    </location>
</feature>
<feature type="transmembrane region" description="Helical" evidence="2">
    <location>
        <begin position="60"/>
        <end position="78"/>
    </location>
</feature>
<dbReference type="InterPro" id="IPR011990">
    <property type="entry name" value="TPR-like_helical_dom_sf"/>
</dbReference>
<feature type="transmembrane region" description="Helical" evidence="2">
    <location>
        <begin position="116"/>
        <end position="136"/>
    </location>
</feature>
<dbReference type="Gene3D" id="1.25.40.10">
    <property type="entry name" value="Tetratricopeptide repeat domain"/>
    <property type="match status" value="1"/>
</dbReference>
<dbReference type="OrthoDB" id="4190207at2"/>